<dbReference type="AlphaFoldDB" id="A0A6J4VSC6"/>
<sequence length="141" mass="14959">MPRYCPAGDGSFDDWVEVCPECGRALVATPPRAEAGGADGPLVWLATAPNEPEAQMWAETIRADGVPVFVKAGGPGVGAWASASSFEHELFVRERDLFKARRIIRSLFSTTPTLGRALPRRASVPQVRPARKGGAAQTSGA</sequence>
<protein>
    <recommendedName>
        <fullName evidence="3">DUF2007 domain-containing protein</fullName>
    </recommendedName>
</protein>
<evidence type="ECO:0000256" key="1">
    <source>
        <dbReference type="SAM" id="MobiDB-lite"/>
    </source>
</evidence>
<proteinExistence type="predicted"/>
<accession>A0A6J4VSC6</accession>
<dbReference type="EMBL" id="CADCWJ010000852">
    <property type="protein sequence ID" value="CAA9585430.1"/>
    <property type="molecule type" value="Genomic_DNA"/>
</dbReference>
<organism evidence="2">
    <name type="scientific">uncultured Thermomicrobiales bacterium</name>
    <dbReference type="NCBI Taxonomy" id="1645740"/>
    <lineage>
        <taxon>Bacteria</taxon>
        <taxon>Pseudomonadati</taxon>
        <taxon>Thermomicrobiota</taxon>
        <taxon>Thermomicrobia</taxon>
        <taxon>Thermomicrobiales</taxon>
        <taxon>environmental samples</taxon>
    </lineage>
</organism>
<evidence type="ECO:0000313" key="2">
    <source>
        <dbReference type="EMBL" id="CAA9585430.1"/>
    </source>
</evidence>
<reference evidence="2" key="1">
    <citation type="submission" date="2020-02" db="EMBL/GenBank/DDBJ databases">
        <authorList>
            <person name="Meier V. D."/>
        </authorList>
    </citation>
    <scope>NUCLEOTIDE SEQUENCE</scope>
    <source>
        <strain evidence="2">AVDCRST_MAG87</strain>
    </source>
</reference>
<evidence type="ECO:0008006" key="3">
    <source>
        <dbReference type="Google" id="ProtNLM"/>
    </source>
</evidence>
<name>A0A6J4VSC6_9BACT</name>
<feature type="region of interest" description="Disordered" evidence="1">
    <location>
        <begin position="119"/>
        <end position="141"/>
    </location>
</feature>
<gene>
    <name evidence="2" type="ORF">AVDCRST_MAG87-3880</name>
</gene>